<protein>
    <submittedName>
        <fullName evidence="4">HEAT repeat protein</fullName>
    </submittedName>
</protein>
<name>A0A0D8XZ50_DICVI</name>
<dbReference type="EMBL" id="KN716299">
    <property type="protein sequence ID" value="KJH47631.1"/>
    <property type="molecule type" value="Genomic_DNA"/>
</dbReference>
<dbReference type="STRING" id="29172.A0A0D8XZ50"/>
<feature type="transmembrane region" description="Helical" evidence="3">
    <location>
        <begin position="45"/>
        <end position="72"/>
    </location>
</feature>
<proteinExistence type="predicted"/>
<dbReference type="InterPro" id="IPR011009">
    <property type="entry name" value="Kinase-like_dom_sf"/>
</dbReference>
<dbReference type="SUPFAM" id="SSF48371">
    <property type="entry name" value="ARM repeat"/>
    <property type="match status" value="1"/>
</dbReference>
<accession>A0A0D8XZ50</accession>
<keyword evidence="3" id="KW-0472">Membrane</keyword>
<dbReference type="Gene3D" id="1.25.10.10">
    <property type="entry name" value="Leucine-rich Repeat Variant"/>
    <property type="match status" value="1"/>
</dbReference>
<evidence type="ECO:0000313" key="5">
    <source>
        <dbReference type="Proteomes" id="UP000053766"/>
    </source>
</evidence>
<organism evidence="4 5">
    <name type="scientific">Dictyocaulus viviparus</name>
    <name type="common">Bovine lungworm</name>
    <dbReference type="NCBI Taxonomy" id="29172"/>
    <lineage>
        <taxon>Eukaryota</taxon>
        <taxon>Metazoa</taxon>
        <taxon>Ecdysozoa</taxon>
        <taxon>Nematoda</taxon>
        <taxon>Chromadorea</taxon>
        <taxon>Rhabditida</taxon>
        <taxon>Rhabditina</taxon>
        <taxon>Rhabditomorpha</taxon>
        <taxon>Strongyloidea</taxon>
        <taxon>Metastrongylidae</taxon>
        <taxon>Dictyocaulus</taxon>
    </lineage>
</organism>
<feature type="repeat" description="HEAT" evidence="1">
    <location>
        <begin position="533"/>
        <end position="571"/>
    </location>
</feature>
<feature type="region of interest" description="Disordered" evidence="2">
    <location>
        <begin position="667"/>
        <end position="689"/>
    </location>
</feature>
<dbReference type="SUPFAM" id="SSF56112">
    <property type="entry name" value="Protein kinase-like (PK-like)"/>
    <property type="match status" value="1"/>
</dbReference>
<gene>
    <name evidence="4" type="ORF">DICVIV_06290</name>
</gene>
<feature type="transmembrane region" description="Helical" evidence="3">
    <location>
        <begin position="12"/>
        <end position="33"/>
    </location>
</feature>
<keyword evidence="3" id="KW-1133">Transmembrane helix</keyword>
<dbReference type="InterPro" id="IPR016024">
    <property type="entry name" value="ARM-type_fold"/>
</dbReference>
<dbReference type="InterPro" id="IPR051177">
    <property type="entry name" value="CIK-Related_Protein"/>
</dbReference>
<sequence>MQNWKFRSIMCFPTFFILYSAYNKCIFHMLCIYNIHSNIFHFSPIFFAFVILVIEIVAARIHVMAAVLSSFFSRDPKSQFSYEIPQGPGTVFGCFSFAETFKKGEPEELATIFWSSENASLLKLQAQKLRTLRHPDILTYQDSIEVDGTFYLVTEKCKPLLLYLEEMSLNDSQKDFIVSWGLFRVMNALKFLHEANLSHENVRRSVYVTAGGDWKLAGFDRVTNFSTPQTDLNQLAMLLWEIFNGFSDRITKSEAPGKIPRKLHDLYKRIATPAAARTSSAELIRECRLSGGFFKNKFVDTLLFLEEFQLKETSEKQPFFNHLRENLDLFPDDIAKYKILPKIIQTYEYGDAGPNILIPLFKLGRLLEESEYQKKIVPCLVKLFGSSDRTTRVKLLERIDEFAPHLSSQVLNEKIFPNIVTGFVDTSPAVRECTVKAMVALAEKLNFNNLNVELLKFLAKLQGGDEHGGIRTNTTICLGKIANYLDPSKRQIVLLNAFTRGMKDPFTPARMAAVLALSATQQFYSLFEIANRVIPALSPLTYDAEKQVRDQAFKAIKGFMENLEKASENPELIPEIEAQVKAGGRSLLNSDKVPQWASWALKSLSGKFYKGKLSQEVGSTSIPESGQESGSTAIASVSSQSKKLANLPEVDGWGDLEDNVAELDVTSTDDWADALEPSPKADEDDWSSGWESPELAAISSGKAIASQRNDLEKKPIGRLKLKQTTLKDTVNDDIDSLLGITSNSRSTLGTTLSSSSKNSTRVISGWDNVDNDEFNAMLAQSSGARCLSTESKAARHGEVAALKELRHKKLEKKAIPSTDKLKNKGATPLDGFEDW</sequence>
<evidence type="ECO:0000256" key="1">
    <source>
        <dbReference type="PROSITE-ProRule" id="PRU00103"/>
    </source>
</evidence>
<dbReference type="PANTHER" id="PTHR12984">
    <property type="entry name" value="SCY1-RELATED S/T PROTEIN KINASE-LIKE"/>
    <property type="match status" value="1"/>
</dbReference>
<dbReference type="OrthoDB" id="447103at2759"/>
<dbReference type="Gene3D" id="3.30.200.20">
    <property type="entry name" value="Phosphorylase Kinase, domain 1"/>
    <property type="match status" value="1"/>
</dbReference>
<dbReference type="InterPro" id="IPR011989">
    <property type="entry name" value="ARM-like"/>
</dbReference>
<evidence type="ECO:0000256" key="3">
    <source>
        <dbReference type="SAM" id="Phobius"/>
    </source>
</evidence>
<dbReference type="InterPro" id="IPR021133">
    <property type="entry name" value="HEAT_type_2"/>
</dbReference>
<evidence type="ECO:0000256" key="2">
    <source>
        <dbReference type="SAM" id="MobiDB-lite"/>
    </source>
</evidence>
<keyword evidence="3" id="KW-0812">Transmembrane</keyword>
<dbReference type="PANTHER" id="PTHR12984:SF3">
    <property type="entry name" value="N-TERMINAL KINASE-LIKE PROTEIN"/>
    <property type="match status" value="1"/>
</dbReference>
<reference evidence="5" key="2">
    <citation type="journal article" date="2016" name="Sci. Rep.">
        <title>Dictyocaulus viviparus genome, variome and transcriptome elucidate lungworm biology and support future intervention.</title>
        <authorList>
            <person name="McNulty S.N."/>
            <person name="Strube C."/>
            <person name="Rosa B.A."/>
            <person name="Martin J.C."/>
            <person name="Tyagi R."/>
            <person name="Choi Y.J."/>
            <person name="Wang Q."/>
            <person name="Hallsworth Pepin K."/>
            <person name="Zhang X."/>
            <person name="Ozersky P."/>
            <person name="Wilson R.K."/>
            <person name="Sternberg P.W."/>
            <person name="Gasser R.B."/>
            <person name="Mitreva M."/>
        </authorList>
    </citation>
    <scope>NUCLEOTIDE SEQUENCE [LARGE SCALE GENOMIC DNA]</scope>
    <source>
        <strain evidence="5">HannoverDv2000</strain>
    </source>
</reference>
<reference evidence="4 5" key="1">
    <citation type="submission" date="2013-11" db="EMBL/GenBank/DDBJ databases">
        <title>Draft genome of the bovine lungworm Dictyocaulus viviparus.</title>
        <authorList>
            <person name="Mitreva M."/>
        </authorList>
    </citation>
    <scope>NUCLEOTIDE SEQUENCE [LARGE SCALE GENOMIC DNA]</scope>
    <source>
        <strain evidence="4 5">HannoverDv2000</strain>
    </source>
</reference>
<evidence type="ECO:0000313" key="4">
    <source>
        <dbReference type="EMBL" id="KJH47631.1"/>
    </source>
</evidence>
<dbReference type="PROSITE" id="PS50077">
    <property type="entry name" value="HEAT_REPEAT"/>
    <property type="match status" value="1"/>
</dbReference>
<dbReference type="Proteomes" id="UP000053766">
    <property type="component" value="Unassembled WGS sequence"/>
</dbReference>
<dbReference type="Gene3D" id="1.10.510.10">
    <property type="entry name" value="Transferase(Phosphotransferase) domain 1"/>
    <property type="match status" value="1"/>
</dbReference>
<feature type="region of interest" description="Disordered" evidence="2">
    <location>
        <begin position="811"/>
        <end position="835"/>
    </location>
</feature>
<dbReference type="AlphaFoldDB" id="A0A0D8XZ50"/>
<keyword evidence="5" id="KW-1185">Reference proteome</keyword>